<comment type="caution">
    <text evidence="2">The sequence shown here is derived from an EMBL/GenBank/DDBJ whole genome shotgun (WGS) entry which is preliminary data.</text>
</comment>
<dbReference type="AlphaFoldDB" id="A0A9W8I3Q3"/>
<protein>
    <submittedName>
        <fullName evidence="2">Uncharacterized protein</fullName>
    </submittedName>
</protein>
<name>A0A9W8I3Q3_9FUNG</name>
<keyword evidence="3" id="KW-1185">Reference proteome</keyword>
<evidence type="ECO:0000313" key="2">
    <source>
        <dbReference type="EMBL" id="KAJ2806155.1"/>
    </source>
</evidence>
<feature type="region of interest" description="Disordered" evidence="1">
    <location>
        <begin position="453"/>
        <end position="479"/>
    </location>
</feature>
<sequence length="534" mass="59775">MEGHTTGDTESALVGTGSVLEWAIQFYCAADDDKMVTSLLQLRLDEANKDWDDLFQSYNEPLCLLFNRLNVCTYSLGPMYLGLEESEEALNRQQPWASPLNLQHMAKSSVSEHSKAQQQHKDAGSAGSSPARTTLEPFSSPFNSPPRSIQQSRQQPLEMWEIKALEVPAMIHWLITVENARRRFATEYLDWKHAQGSVGEQSERWQHHFAKRNIAAEIKFENILVALKEIVVLHAIITPGRALTGEMAALLDRLALQQHSQPQDESAQVIPSAGKQGVFDVAQCLAVLNLMFPLSLPHADARYSQKENKMRYQYAMTLRHVPSPRIQLLQLLCETEAWVNGDDRVTVSIGPGEAHSSTVPFSQLSQSADDHGDGLNGGLENGSVVDEHEIGQRNGKHAGDQDERTPANCPTWLAAARRFAWGQLKQSCFAYLRYAQHSINKQHFEMHQWKLSTPAAPDQPADEAAPAHDTQEPAPTCSKNQRITNAILSENDQLLREVQQHEKPGTTVLERIVRHSRLVKSRFSPYATYSALAK</sequence>
<dbReference type="OrthoDB" id="5591029at2759"/>
<gene>
    <name evidence="2" type="ORF">H4R20_001797</name>
</gene>
<feature type="compositionally biased region" description="Low complexity" evidence="1">
    <location>
        <begin position="454"/>
        <end position="464"/>
    </location>
</feature>
<feature type="compositionally biased region" description="Polar residues" evidence="1">
    <location>
        <begin position="355"/>
        <end position="367"/>
    </location>
</feature>
<feature type="compositionally biased region" description="Basic and acidic residues" evidence="1">
    <location>
        <begin position="110"/>
        <end position="123"/>
    </location>
</feature>
<dbReference type="EMBL" id="JANBUO010000220">
    <property type="protein sequence ID" value="KAJ2806155.1"/>
    <property type="molecule type" value="Genomic_DNA"/>
</dbReference>
<evidence type="ECO:0000313" key="3">
    <source>
        <dbReference type="Proteomes" id="UP001140094"/>
    </source>
</evidence>
<feature type="region of interest" description="Disordered" evidence="1">
    <location>
        <begin position="107"/>
        <end position="150"/>
    </location>
</feature>
<reference evidence="2" key="1">
    <citation type="submission" date="2022-07" db="EMBL/GenBank/DDBJ databases">
        <title>Phylogenomic reconstructions and comparative analyses of Kickxellomycotina fungi.</title>
        <authorList>
            <person name="Reynolds N.K."/>
            <person name="Stajich J.E."/>
            <person name="Barry K."/>
            <person name="Grigoriev I.V."/>
            <person name="Crous P."/>
            <person name="Smith M.E."/>
        </authorList>
    </citation>
    <scope>NUCLEOTIDE SEQUENCE</scope>
    <source>
        <strain evidence="2">NRRL 1565</strain>
    </source>
</reference>
<evidence type="ECO:0000256" key="1">
    <source>
        <dbReference type="SAM" id="MobiDB-lite"/>
    </source>
</evidence>
<feature type="compositionally biased region" description="Low complexity" evidence="1">
    <location>
        <begin position="137"/>
        <end position="150"/>
    </location>
</feature>
<dbReference type="Proteomes" id="UP001140094">
    <property type="component" value="Unassembled WGS sequence"/>
</dbReference>
<proteinExistence type="predicted"/>
<organism evidence="2 3">
    <name type="scientific">Coemansia guatemalensis</name>
    <dbReference type="NCBI Taxonomy" id="2761395"/>
    <lineage>
        <taxon>Eukaryota</taxon>
        <taxon>Fungi</taxon>
        <taxon>Fungi incertae sedis</taxon>
        <taxon>Zoopagomycota</taxon>
        <taxon>Kickxellomycotina</taxon>
        <taxon>Kickxellomycetes</taxon>
        <taxon>Kickxellales</taxon>
        <taxon>Kickxellaceae</taxon>
        <taxon>Coemansia</taxon>
    </lineage>
</organism>
<accession>A0A9W8I3Q3</accession>
<feature type="region of interest" description="Disordered" evidence="1">
    <location>
        <begin position="352"/>
        <end position="384"/>
    </location>
</feature>